<organism evidence="1">
    <name type="scientific">bioreactor metagenome</name>
    <dbReference type="NCBI Taxonomy" id="1076179"/>
    <lineage>
        <taxon>unclassified sequences</taxon>
        <taxon>metagenomes</taxon>
        <taxon>ecological metagenomes</taxon>
    </lineage>
</organism>
<proteinExistence type="predicted"/>
<sequence length="132" mass="14108">MGGGHAKVFKPESHILAHHGGDDLVIRVLEHHAAALADLPGIFIIRRIHAADKDLAGRRRIQAVEQLGDRRLAGAVVTKQGHKLAPLDIQADIVNGELLALFIGKAQVLQADMGLTHCASPLLKAVAMSNCR</sequence>
<dbReference type="EMBL" id="VSSQ01057211">
    <property type="protein sequence ID" value="MPN11017.1"/>
    <property type="molecule type" value="Genomic_DNA"/>
</dbReference>
<dbReference type="AlphaFoldDB" id="A0A645F9U5"/>
<dbReference type="AntiFam" id="ANF00095">
    <property type="entry name" value="Shadow ORF (opposite ABC transporters)"/>
</dbReference>
<reference evidence="1" key="1">
    <citation type="submission" date="2019-08" db="EMBL/GenBank/DDBJ databases">
        <authorList>
            <person name="Kucharzyk K."/>
            <person name="Murdoch R.W."/>
            <person name="Higgins S."/>
            <person name="Loffler F."/>
        </authorList>
    </citation>
    <scope>NUCLEOTIDE SEQUENCE</scope>
</reference>
<protein>
    <submittedName>
        <fullName evidence="1">Uncharacterized protein</fullName>
    </submittedName>
</protein>
<gene>
    <name evidence="1" type="ORF">SDC9_158315</name>
</gene>
<comment type="caution">
    <text evidence="1">The sequence shown here is derived from an EMBL/GenBank/DDBJ whole genome shotgun (WGS) entry which is preliminary data.</text>
</comment>
<name>A0A645F9U5_9ZZZZ</name>
<evidence type="ECO:0000313" key="1">
    <source>
        <dbReference type="EMBL" id="MPN11017.1"/>
    </source>
</evidence>
<accession>A0A645F9U5</accession>